<feature type="chain" id="PRO_5040508240" evidence="2">
    <location>
        <begin position="26"/>
        <end position="516"/>
    </location>
</feature>
<name>A0A9N8HMA1_9STRA</name>
<evidence type="ECO:0000313" key="3">
    <source>
        <dbReference type="EMBL" id="CAB9517902.1"/>
    </source>
</evidence>
<evidence type="ECO:0000313" key="4">
    <source>
        <dbReference type="Proteomes" id="UP001153069"/>
    </source>
</evidence>
<comment type="caution">
    <text evidence="3">The sequence shown here is derived from an EMBL/GenBank/DDBJ whole genome shotgun (WGS) entry which is preliminary data.</text>
</comment>
<accession>A0A9N8HMA1</accession>
<feature type="region of interest" description="Disordered" evidence="1">
    <location>
        <begin position="491"/>
        <end position="516"/>
    </location>
</feature>
<sequence>MAWRSGGEAVLVLLHVFVVLQSVSAFPLRARHFHGSLARPHSVHPPHLLPTVSTATSSTRLFGLRLRARQRIASLFGRLRRKKQQRPEPIINGAARNPINETIIIATHYEETSSRPSSTNGETLGTSLSSVTPPRRVEDDDYTKFIQESLPPNNGSFLYIPPINTTDRLRHSSEFHSKIEHFQQYTPRDIALLKSVRLRIVMDGMRASPLEPAVYRAFEVLYQDLLPLRVAGRFIFRRLSYVLKMCQETRQNDLELLQNSSTTGMMSQELLEAAQYAFLLLVEDTTPNSTEDDSGINNDSEHDVLLPMVQLNQSGVLSEVIAPRLGMENNQEQQQLLEWMMSSNSNDNSNINDTLNFPQFVQGLQQCIRESSGHDHSKKNSSLLLQSLLQDFCVQVARRTNGRRTHRVLDEQRQQYSDRFESMLDAFAGWKALVPPPERKGRMLDVLRGCFVGAQNEAVREALRVVYVDHPTMRVAGNTIFALMSALIPTSPSSSSSRTAQQQETQDQLNEDRQNI</sequence>
<gene>
    <name evidence="3" type="ORF">SEMRO_890_G216690.1</name>
</gene>
<evidence type="ECO:0000256" key="2">
    <source>
        <dbReference type="SAM" id="SignalP"/>
    </source>
</evidence>
<feature type="signal peptide" evidence="2">
    <location>
        <begin position="1"/>
        <end position="25"/>
    </location>
</feature>
<protein>
    <submittedName>
        <fullName evidence="3">Uncharacterized protein</fullName>
    </submittedName>
</protein>
<dbReference type="OrthoDB" id="44177at2759"/>
<reference evidence="3" key="1">
    <citation type="submission" date="2020-06" db="EMBL/GenBank/DDBJ databases">
        <authorList>
            <consortium name="Plant Systems Biology data submission"/>
        </authorList>
    </citation>
    <scope>NUCLEOTIDE SEQUENCE</scope>
    <source>
        <strain evidence="3">D6</strain>
    </source>
</reference>
<keyword evidence="4" id="KW-1185">Reference proteome</keyword>
<evidence type="ECO:0000256" key="1">
    <source>
        <dbReference type="SAM" id="MobiDB-lite"/>
    </source>
</evidence>
<keyword evidence="2" id="KW-0732">Signal</keyword>
<feature type="region of interest" description="Disordered" evidence="1">
    <location>
        <begin position="111"/>
        <end position="134"/>
    </location>
</feature>
<organism evidence="3 4">
    <name type="scientific">Seminavis robusta</name>
    <dbReference type="NCBI Taxonomy" id="568900"/>
    <lineage>
        <taxon>Eukaryota</taxon>
        <taxon>Sar</taxon>
        <taxon>Stramenopiles</taxon>
        <taxon>Ochrophyta</taxon>
        <taxon>Bacillariophyta</taxon>
        <taxon>Bacillariophyceae</taxon>
        <taxon>Bacillariophycidae</taxon>
        <taxon>Naviculales</taxon>
        <taxon>Naviculaceae</taxon>
        <taxon>Seminavis</taxon>
    </lineage>
</organism>
<dbReference type="AlphaFoldDB" id="A0A9N8HMA1"/>
<feature type="compositionally biased region" description="Polar residues" evidence="1">
    <location>
        <begin position="498"/>
        <end position="508"/>
    </location>
</feature>
<feature type="compositionally biased region" description="Polar residues" evidence="1">
    <location>
        <begin position="114"/>
        <end position="132"/>
    </location>
</feature>
<proteinExistence type="predicted"/>
<dbReference type="EMBL" id="CAICTM010000888">
    <property type="protein sequence ID" value="CAB9517902.1"/>
    <property type="molecule type" value="Genomic_DNA"/>
</dbReference>
<dbReference type="Proteomes" id="UP001153069">
    <property type="component" value="Unassembled WGS sequence"/>
</dbReference>